<dbReference type="AlphaFoldDB" id="A0A3P3U1I6"/>
<dbReference type="EMBL" id="RRCN01000001">
    <property type="protein sequence ID" value="RRJ62433.1"/>
    <property type="molecule type" value="Genomic_DNA"/>
</dbReference>
<protein>
    <submittedName>
        <fullName evidence="2">Uncharacterized protein</fullName>
    </submittedName>
</protein>
<gene>
    <name evidence="2" type="ORF">EHV15_05310</name>
</gene>
<keyword evidence="3" id="KW-1185">Reference proteome</keyword>
<comment type="caution">
    <text evidence="2">The sequence shown here is derived from an EMBL/GenBank/DDBJ whole genome shotgun (WGS) entry which is preliminary data.</text>
</comment>
<dbReference type="OrthoDB" id="9132854at2"/>
<name>A0A3P3U1I6_9BACL</name>
<evidence type="ECO:0000313" key="3">
    <source>
        <dbReference type="Proteomes" id="UP000267017"/>
    </source>
</evidence>
<accession>A0A3P3U1I6</accession>
<keyword evidence="1" id="KW-0175">Coiled coil</keyword>
<evidence type="ECO:0000313" key="2">
    <source>
        <dbReference type="EMBL" id="RRJ62433.1"/>
    </source>
</evidence>
<proteinExistence type="predicted"/>
<dbReference type="RefSeq" id="WP_128630320.1">
    <property type="nucleotide sequence ID" value="NZ_RRCN01000001.1"/>
</dbReference>
<reference evidence="2 3" key="1">
    <citation type="submission" date="2018-11" db="EMBL/GenBank/DDBJ databases">
        <title>Genome sequencing of Paenibacillus sp. KCOM 3021 (= ChDC PVNT-B20).</title>
        <authorList>
            <person name="Kook J.-K."/>
            <person name="Park S.-N."/>
            <person name="Lim Y.K."/>
        </authorList>
    </citation>
    <scope>NUCLEOTIDE SEQUENCE [LARGE SCALE GENOMIC DNA]</scope>
    <source>
        <strain evidence="2 3">KCOM 3021</strain>
    </source>
</reference>
<evidence type="ECO:0000256" key="1">
    <source>
        <dbReference type="SAM" id="Coils"/>
    </source>
</evidence>
<dbReference type="Proteomes" id="UP000267017">
    <property type="component" value="Unassembled WGS sequence"/>
</dbReference>
<organism evidence="2 3">
    <name type="scientific">Paenibacillus oralis</name>
    <dbReference type="NCBI Taxonomy" id="2490856"/>
    <lineage>
        <taxon>Bacteria</taxon>
        <taxon>Bacillati</taxon>
        <taxon>Bacillota</taxon>
        <taxon>Bacilli</taxon>
        <taxon>Bacillales</taxon>
        <taxon>Paenibacillaceae</taxon>
        <taxon>Paenibacillus</taxon>
    </lineage>
</organism>
<feature type="coiled-coil region" evidence="1">
    <location>
        <begin position="53"/>
        <end position="109"/>
    </location>
</feature>
<sequence>MPTGYTSSIYNGEEVTVKDFVLKCSRAFGALVMMRDEPMDAEIPVFEPSSYYLESLEKAKEQLKKLTSLSNEEVEKLAEEEYQNKVEEYQKNLKKRRELRNRYERLLAEVNAWNPPSNEHKGLKEFCIKQLEDSIDWDCDEKYLTPPVRLSGEEYRKSGIVKAHKEIAYYSNAHEEEVQRTNSRNLWVKQLKDSLGEESK</sequence>